<dbReference type="SUPFAM" id="SSF101690">
    <property type="entry name" value="PAZ domain"/>
    <property type="match status" value="1"/>
</dbReference>
<feature type="domain" description="PAZ" evidence="3">
    <location>
        <begin position="1"/>
        <end position="62"/>
    </location>
</feature>
<dbReference type="Gene3D" id="2.170.260.10">
    <property type="entry name" value="paz domain"/>
    <property type="match status" value="1"/>
</dbReference>
<reference evidence="4" key="1">
    <citation type="submission" date="2022-02" db="EMBL/GenBank/DDBJ databases">
        <authorList>
            <person name="Henning P.M."/>
            <person name="McCubbin A.G."/>
            <person name="Shore J.S."/>
        </authorList>
    </citation>
    <scope>NUCLEOTIDE SEQUENCE</scope>
    <source>
        <strain evidence="4">F60SS</strain>
        <tissue evidence="4">Leaves</tissue>
    </source>
</reference>
<organism evidence="4 5">
    <name type="scientific">Turnera subulata</name>
    <dbReference type="NCBI Taxonomy" id="218843"/>
    <lineage>
        <taxon>Eukaryota</taxon>
        <taxon>Viridiplantae</taxon>
        <taxon>Streptophyta</taxon>
        <taxon>Embryophyta</taxon>
        <taxon>Tracheophyta</taxon>
        <taxon>Spermatophyta</taxon>
        <taxon>Magnoliopsida</taxon>
        <taxon>eudicotyledons</taxon>
        <taxon>Gunneridae</taxon>
        <taxon>Pentapetalae</taxon>
        <taxon>rosids</taxon>
        <taxon>fabids</taxon>
        <taxon>Malpighiales</taxon>
        <taxon>Passifloraceae</taxon>
        <taxon>Turnera</taxon>
    </lineage>
</organism>
<proteinExistence type="inferred from homology"/>
<evidence type="ECO:0000256" key="1">
    <source>
        <dbReference type="ARBA" id="ARBA00008201"/>
    </source>
</evidence>
<dbReference type="GO" id="GO:0051607">
    <property type="term" value="P:defense response to virus"/>
    <property type="evidence" value="ECO:0007669"/>
    <property type="project" value="UniProtKB-ARBA"/>
</dbReference>
<dbReference type="AlphaFoldDB" id="A0A9Q0G6F6"/>
<dbReference type="PANTHER" id="PTHR22891">
    <property type="entry name" value="EUKARYOTIC TRANSLATION INITIATION FACTOR 2C"/>
    <property type="match status" value="1"/>
</dbReference>
<reference evidence="4" key="2">
    <citation type="journal article" date="2023" name="Plants (Basel)">
        <title>Annotation of the Turnera subulata (Passifloraceae) Draft Genome Reveals the S-Locus Evolved after the Divergence of Turneroideae from Passifloroideae in a Stepwise Manner.</title>
        <authorList>
            <person name="Henning P.M."/>
            <person name="Roalson E.H."/>
            <person name="Mir W."/>
            <person name="McCubbin A.G."/>
            <person name="Shore J.S."/>
        </authorList>
    </citation>
    <scope>NUCLEOTIDE SEQUENCE</scope>
    <source>
        <strain evidence="4">F60SS</strain>
    </source>
</reference>
<dbReference type="Pfam" id="PF02170">
    <property type="entry name" value="PAZ"/>
    <property type="match status" value="1"/>
</dbReference>
<comment type="similarity">
    <text evidence="1">Belongs to the argonaute family. Ago subfamily.</text>
</comment>
<dbReference type="InterPro" id="IPR036085">
    <property type="entry name" value="PAZ_dom_sf"/>
</dbReference>
<dbReference type="OrthoDB" id="1722598at2759"/>
<keyword evidence="2" id="KW-0678">Repressor</keyword>
<dbReference type="Pfam" id="PF02171">
    <property type="entry name" value="Piwi"/>
    <property type="match status" value="1"/>
</dbReference>
<dbReference type="InterPro" id="IPR003100">
    <property type="entry name" value="PAZ_dom"/>
</dbReference>
<comment type="caution">
    <text evidence="4">The sequence shown here is derived from an EMBL/GenBank/DDBJ whole genome shotgun (WGS) entry which is preliminary data.</text>
</comment>
<dbReference type="Proteomes" id="UP001141552">
    <property type="component" value="Unassembled WGS sequence"/>
</dbReference>
<evidence type="ECO:0000259" key="3">
    <source>
        <dbReference type="PROSITE" id="PS50821"/>
    </source>
</evidence>
<name>A0A9Q0G6F6_9ROSI</name>
<keyword evidence="5" id="KW-1185">Reference proteome</keyword>
<evidence type="ECO:0000256" key="2">
    <source>
        <dbReference type="ARBA" id="ARBA00022491"/>
    </source>
</evidence>
<accession>A0A9Q0G6F6</accession>
<dbReference type="EMBL" id="JAKUCV010002267">
    <property type="protein sequence ID" value="KAJ4843305.1"/>
    <property type="molecule type" value="Genomic_DNA"/>
</dbReference>
<dbReference type="PROSITE" id="PS50821">
    <property type="entry name" value="PAZ"/>
    <property type="match status" value="1"/>
</dbReference>
<evidence type="ECO:0000313" key="4">
    <source>
        <dbReference type="EMBL" id="KAJ4843305.1"/>
    </source>
</evidence>
<dbReference type="CDD" id="cd02846">
    <property type="entry name" value="PAZ_argonaute_like"/>
    <property type="match status" value="1"/>
</dbReference>
<dbReference type="InterPro" id="IPR003165">
    <property type="entry name" value="Piwi"/>
</dbReference>
<gene>
    <name evidence="4" type="ORF">Tsubulata_046568</name>
</gene>
<sequence length="244" mass="27317">MTAQNSHFVWFCLDDMKTEMSVLQHFQDKYNIVLKYPSVNALQAGSDTKPVYLSMELCTIVEKQRYSKRLNEKQVTNLLNATCRRPTKREGTIKRICETKLGIASQCCQPRQAMKLGKQYQENVALKINSKAKGAIYYCVSNTGILRAIFAAEALITGDEAVNYPTPEVSTSKAMDKDQPSKGADNATVVLQNEGCSVLEINFASYLVNAIGKSLYMFHENVALLRPEAVDDLCIDVHFSKELL</sequence>
<evidence type="ECO:0000313" key="5">
    <source>
        <dbReference type="Proteomes" id="UP001141552"/>
    </source>
</evidence>
<protein>
    <recommendedName>
        <fullName evidence="3">PAZ domain-containing protein</fullName>
    </recommendedName>
</protein>
<dbReference type="GO" id="GO:0003723">
    <property type="term" value="F:RNA binding"/>
    <property type="evidence" value="ECO:0007669"/>
    <property type="project" value="InterPro"/>
</dbReference>